<proteinExistence type="predicted"/>
<keyword evidence="1" id="KW-0489">Methyltransferase</keyword>
<gene>
    <name evidence="1" type="ORF">HKBW3S06_00502</name>
</gene>
<keyword evidence="1" id="KW-0808">Transferase</keyword>
<sequence length="117" mass="13823">MDAFCGAGSFLIAAEELKRRWIGIDCGKFAIYTTQKRLLNLKDEKRKPIACNPFTLHNAGLYDYKMIKELPWEQYRDFALRLFQCRDERHEISKIERTATWEQTASWSSITRNTKMP</sequence>
<accession>A0A6V8NS55</accession>
<dbReference type="InterPro" id="IPR029063">
    <property type="entry name" value="SAM-dependent_MTases_sf"/>
</dbReference>
<dbReference type="RefSeq" id="WP_258187122.1">
    <property type="nucleotide sequence ID" value="NZ_BLRV01000031.1"/>
</dbReference>
<evidence type="ECO:0000313" key="1">
    <source>
        <dbReference type="EMBL" id="GFP21276.1"/>
    </source>
</evidence>
<dbReference type="SUPFAM" id="SSF53335">
    <property type="entry name" value="S-adenosyl-L-methionine-dependent methyltransferases"/>
    <property type="match status" value="1"/>
</dbReference>
<dbReference type="AlphaFoldDB" id="A0A6V8NS55"/>
<organism evidence="1 2">
    <name type="scientific">Candidatus Hakubella thermalkaliphila</name>
    <dbReference type="NCBI Taxonomy" id="2754717"/>
    <lineage>
        <taxon>Bacteria</taxon>
        <taxon>Bacillati</taxon>
        <taxon>Actinomycetota</taxon>
        <taxon>Actinomycetota incertae sedis</taxon>
        <taxon>Candidatus Hakubellales</taxon>
        <taxon>Candidatus Hakubellaceae</taxon>
        <taxon>Candidatus Hakubella</taxon>
    </lineage>
</organism>
<reference evidence="1 2" key="1">
    <citation type="journal article" date="2020" name="Front. Microbiol.">
        <title>Single-cell genomics of novel Actinobacteria with the Wood-Ljungdahl pathway discovered in a serpentinizing system.</title>
        <authorList>
            <person name="Merino N."/>
            <person name="Kawai M."/>
            <person name="Boyd E.S."/>
            <person name="Colman D.R."/>
            <person name="McGlynn S.E."/>
            <person name="Nealson K.H."/>
            <person name="Kurokawa K."/>
            <person name="Hongoh Y."/>
        </authorList>
    </citation>
    <scope>NUCLEOTIDE SEQUENCE [LARGE SCALE GENOMIC DNA]</scope>
    <source>
        <strain evidence="1 2">S06</strain>
    </source>
</reference>
<dbReference type="EMBL" id="BLRV01000031">
    <property type="protein sequence ID" value="GFP21276.1"/>
    <property type="molecule type" value="Genomic_DNA"/>
</dbReference>
<comment type="caution">
    <text evidence="1">The sequence shown here is derived from an EMBL/GenBank/DDBJ whole genome shotgun (WGS) entry which is preliminary data.</text>
</comment>
<dbReference type="GO" id="GO:0032259">
    <property type="term" value="P:methylation"/>
    <property type="evidence" value="ECO:0007669"/>
    <property type="project" value="UniProtKB-KW"/>
</dbReference>
<dbReference type="Proteomes" id="UP000580051">
    <property type="component" value="Unassembled WGS sequence"/>
</dbReference>
<dbReference type="Gene3D" id="3.40.50.150">
    <property type="entry name" value="Vaccinia Virus protein VP39"/>
    <property type="match status" value="1"/>
</dbReference>
<evidence type="ECO:0000313" key="2">
    <source>
        <dbReference type="Proteomes" id="UP000580051"/>
    </source>
</evidence>
<dbReference type="GO" id="GO:0008168">
    <property type="term" value="F:methyltransferase activity"/>
    <property type="evidence" value="ECO:0007669"/>
    <property type="project" value="UniProtKB-KW"/>
</dbReference>
<protein>
    <submittedName>
        <fullName evidence="1">Site-specific DNA-methyltransferase (Adenine-specific)</fullName>
    </submittedName>
</protein>
<name>A0A6V8NS55_9ACTN</name>